<accession>A0A087D0P3</accession>
<dbReference type="SUPFAM" id="SSF143880">
    <property type="entry name" value="NE0471 N-terminal domain-like"/>
    <property type="match status" value="1"/>
</dbReference>
<reference evidence="1 2" key="1">
    <citation type="submission" date="2014-03" db="EMBL/GenBank/DDBJ databases">
        <title>Genomics of Bifidobacteria.</title>
        <authorList>
            <person name="Ventura M."/>
            <person name="Milani C."/>
            <person name="Lugli G.A."/>
        </authorList>
    </citation>
    <scope>NUCLEOTIDE SEQUENCE [LARGE SCALE GENOMIC DNA]</scope>
    <source>
        <strain evidence="1 2">LMG 14934</strain>
    </source>
</reference>
<proteinExistence type="predicted"/>
<dbReference type="Gene3D" id="3.30.2020.10">
    <property type="entry name" value="NE0471-like N-terminal domain"/>
    <property type="match status" value="1"/>
</dbReference>
<dbReference type="RefSeq" id="WP_033509643.1">
    <property type="nucleotide sequence ID" value="NZ_JDTM01000007.1"/>
</dbReference>
<evidence type="ECO:0000313" key="2">
    <source>
        <dbReference type="Proteomes" id="UP000029040"/>
    </source>
</evidence>
<dbReference type="EMBL" id="JGZM01000001">
    <property type="protein sequence ID" value="KFI89093.1"/>
    <property type="molecule type" value="Genomic_DNA"/>
</dbReference>
<dbReference type="AlphaFoldDB" id="A0A087D0P3"/>
<organism evidence="1 2">
    <name type="scientific">Bifidobacterium pullorum subsp. saeculare DSM 6531 = LMG 14934</name>
    <dbReference type="NCBI Taxonomy" id="1437611"/>
    <lineage>
        <taxon>Bacteria</taxon>
        <taxon>Bacillati</taxon>
        <taxon>Actinomycetota</taxon>
        <taxon>Actinomycetes</taxon>
        <taxon>Bifidobacteriales</taxon>
        <taxon>Bifidobacteriaceae</taxon>
        <taxon>Bifidobacterium</taxon>
    </lineage>
</organism>
<dbReference type="InterPro" id="IPR036782">
    <property type="entry name" value="NE0471-like_N"/>
</dbReference>
<gene>
    <name evidence="1" type="ORF">BSAE_0555</name>
</gene>
<evidence type="ECO:0000313" key="1">
    <source>
        <dbReference type="EMBL" id="KFI89093.1"/>
    </source>
</evidence>
<sequence length="86" mass="9226">MGLSKLVEVTSAVPLDSSHVAVRFDDGYSGVLDMSAYQRDWPAYRKLRDPSFFATARAGLDTVIWGGGSINVAPEVAREEAVPLAA</sequence>
<protein>
    <recommendedName>
        <fullName evidence="3">DUF2442 domain-containing protein</fullName>
    </recommendedName>
</protein>
<comment type="caution">
    <text evidence="1">The sequence shown here is derived from an EMBL/GenBank/DDBJ whole genome shotgun (WGS) entry which is preliminary data.</text>
</comment>
<dbReference type="Proteomes" id="UP000029040">
    <property type="component" value="Unassembled WGS sequence"/>
</dbReference>
<evidence type="ECO:0008006" key="3">
    <source>
        <dbReference type="Google" id="ProtNLM"/>
    </source>
</evidence>
<name>A0A087D0P3_9BIFI</name>